<sequence length="117" mass="13151">MLFDIIIYSQTSSRVLDGFQRGGSRSKEGLFSCRFWRNAHSRPGCPHSDFASHNERGQPVRHNFCTVGQQECRARTGVGRGEVIPADCAPTVNNKQRKIFSLVPLVSERLKQASCDR</sequence>
<dbReference type="EMBL" id="JAUZQC010000012">
    <property type="protein sequence ID" value="KAK5861647.1"/>
    <property type="molecule type" value="Genomic_DNA"/>
</dbReference>
<reference evidence="1 2" key="1">
    <citation type="journal article" date="2023" name="Genes (Basel)">
        <title>Chromosome-Level Genome Assembly and Circadian Gene Repertoire of the Patagonia Blennie Eleginops maclovinus-The Closest Ancestral Proxy of Antarctic Cryonotothenioids.</title>
        <authorList>
            <person name="Cheng C.C."/>
            <person name="Rivera-Colon A.G."/>
            <person name="Minhas B.F."/>
            <person name="Wilson L."/>
            <person name="Rayamajhi N."/>
            <person name="Vargas-Chacoff L."/>
            <person name="Catchen J.M."/>
        </authorList>
    </citation>
    <scope>NUCLEOTIDE SEQUENCE [LARGE SCALE GENOMIC DNA]</scope>
    <source>
        <strain evidence="1">JMC-PN-2008</strain>
    </source>
</reference>
<name>A0AAN7XIC8_ELEMC</name>
<gene>
    <name evidence="1" type="ORF">PBY51_017106</name>
</gene>
<protein>
    <submittedName>
        <fullName evidence="1">Uncharacterized protein</fullName>
    </submittedName>
</protein>
<comment type="caution">
    <text evidence="1">The sequence shown here is derived from an EMBL/GenBank/DDBJ whole genome shotgun (WGS) entry which is preliminary data.</text>
</comment>
<evidence type="ECO:0000313" key="1">
    <source>
        <dbReference type="EMBL" id="KAK5861647.1"/>
    </source>
</evidence>
<dbReference type="AlphaFoldDB" id="A0AAN7XIC8"/>
<organism evidence="1 2">
    <name type="scientific">Eleginops maclovinus</name>
    <name type="common">Patagonian blennie</name>
    <name type="synonym">Eleginus maclovinus</name>
    <dbReference type="NCBI Taxonomy" id="56733"/>
    <lineage>
        <taxon>Eukaryota</taxon>
        <taxon>Metazoa</taxon>
        <taxon>Chordata</taxon>
        <taxon>Craniata</taxon>
        <taxon>Vertebrata</taxon>
        <taxon>Euteleostomi</taxon>
        <taxon>Actinopterygii</taxon>
        <taxon>Neopterygii</taxon>
        <taxon>Teleostei</taxon>
        <taxon>Neoteleostei</taxon>
        <taxon>Acanthomorphata</taxon>
        <taxon>Eupercaria</taxon>
        <taxon>Perciformes</taxon>
        <taxon>Notothenioidei</taxon>
        <taxon>Eleginopidae</taxon>
        <taxon>Eleginops</taxon>
    </lineage>
</organism>
<keyword evidence="2" id="KW-1185">Reference proteome</keyword>
<evidence type="ECO:0000313" key="2">
    <source>
        <dbReference type="Proteomes" id="UP001346869"/>
    </source>
</evidence>
<accession>A0AAN7XIC8</accession>
<dbReference type="Proteomes" id="UP001346869">
    <property type="component" value="Unassembled WGS sequence"/>
</dbReference>
<proteinExistence type="predicted"/>
<reference evidence="1 2" key="2">
    <citation type="journal article" date="2023" name="Mol. Biol. Evol.">
        <title>Genomics of Secondarily Temperate Adaptation in the Only Non-Antarctic Icefish.</title>
        <authorList>
            <person name="Rivera-Colon A.G."/>
            <person name="Rayamajhi N."/>
            <person name="Minhas B.F."/>
            <person name="Madrigal G."/>
            <person name="Bilyk K.T."/>
            <person name="Yoon V."/>
            <person name="Hune M."/>
            <person name="Gregory S."/>
            <person name="Cheng C.H.C."/>
            <person name="Catchen J.M."/>
        </authorList>
    </citation>
    <scope>NUCLEOTIDE SEQUENCE [LARGE SCALE GENOMIC DNA]</scope>
    <source>
        <strain evidence="1">JMC-PN-2008</strain>
    </source>
</reference>